<proteinExistence type="predicted"/>
<gene>
    <name evidence="1" type="ORF">PR048_027431</name>
</gene>
<reference evidence="1 2" key="1">
    <citation type="submission" date="2023-02" db="EMBL/GenBank/DDBJ databases">
        <title>LHISI_Scaffold_Assembly.</title>
        <authorList>
            <person name="Stuart O.P."/>
            <person name="Cleave R."/>
            <person name="Magrath M.J.L."/>
            <person name="Mikheyev A.S."/>
        </authorList>
    </citation>
    <scope>NUCLEOTIDE SEQUENCE [LARGE SCALE GENOMIC DNA]</scope>
    <source>
        <strain evidence="1">Daus_M_001</strain>
        <tissue evidence="1">Leg muscle</tissue>
    </source>
</reference>
<comment type="caution">
    <text evidence="1">The sequence shown here is derived from an EMBL/GenBank/DDBJ whole genome shotgun (WGS) entry which is preliminary data.</text>
</comment>
<dbReference type="Proteomes" id="UP001159363">
    <property type="component" value="Chromosome 11"/>
</dbReference>
<organism evidence="1 2">
    <name type="scientific">Dryococelus australis</name>
    <dbReference type="NCBI Taxonomy" id="614101"/>
    <lineage>
        <taxon>Eukaryota</taxon>
        <taxon>Metazoa</taxon>
        <taxon>Ecdysozoa</taxon>
        <taxon>Arthropoda</taxon>
        <taxon>Hexapoda</taxon>
        <taxon>Insecta</taxon>
        <taxon>Pterygota</taxon>
        <taxon>Neoptera</taxon>
        <taxon>Polyneoptera</taxon>
        <taxon>Phasmatodea</taxon>
        <taxon>Verophasmatodea</taxon>
        <taxon>Anareolatae</taxon>
        <taxon>Phasmatidae</taxon>
        <taxon>Eurycanthinae</taxon>
        <taxon>Dryococelus</taxon>
    </lineage>
</organism>
<evidence type="ECO:0008006" key="3">
    <source>
        <dbReference type="Google" id="ProtNLM"/>
    </source>
</evidence>
<dbReference type="Gene3D" id="3.30.70.1820">
    <property type="entry name" value="L1 transposable element, RRM domain"/>
    <property type="match status" value="1"/>
</dbReference>
<evidence type="ECO:0000313" key="1">
    <source>
        <dbReference type="EMBL" id="KAJ8871127.1"/>
    </source>
</evidence>
<dbReference type="EMBL" id="JARBHB010000012">
    <property type="protein sequence ID" value="KAJ8871127.1"/>
    <property type="molecule type" value="Genomic_DNA"/>
</dbReference>
<name>A0ABQ9GFR4_9NEOP</name>
<sequence>MTAKQVEMCQLEQLVQDLVKELLSSKDIVCVIMEAVTAAVSEAVIRELKGTVSFNLEETNKLREDLQKIEELLRETKRAHFLAQDELEKYQLRTNLRVFGIPESEKQDTDALILDVVQNKLQLLHVNISDIDRSHCVGVKKEGKPRPIIVKFTSYRRRNEVFCAKCFLVKSGVTIREDLTMECLVLLNATIAKYGLHKVWTADGMIVV</sequence>
<keyword evidence="2" id="KW-1185">Reference proteome</keyword>
<evidence type="ECO:0000313" key="2">
    <source>
        <dbReference type="Proteomes" id="UP001159363"/>
    </source>
</evidence>
<accession>A0ABQ9GFR4</accession>
<protein>
    <recommendedName>
        <fullName evidence="3">Rx N-terminal domain-containing protein</fullName>
    </recommendedName>
</protein>